<name>A0A6F8Z0W5_9ACTN</name>
<keyword evidence="3" id="KW-1185">Reference proteome</keyword>
<dbReference type="InterPro" id="IPR002878">
    <property type="entry name" value="ChsH2_C"/>
</dbReference>
<dbReference type="KEGG" id="psuu:Psuf_093880"/>
<dbReference type="SUPFAM" id="SSF50249">
    <property type="entry name" value="Nucleic acid-binding proteins"/>
    <property type="match status" value="1"/>
</dbReference>
<accession>A0A6F8Z0W5</accession>
<reference evidence="2 3" key="2">
    <citation type="submission" date="2020-03" db="EMBL/GenBank/DDBJ databases">
        <authorList>
            <person name="Ichikawa N."/>
            <person name="Kimura A."/>
            <person name="Kitahashi Y."/>
            <person name="Uohara A."/>
        </authorList>
    </citation>
    <scope>NUCLEOTIDE SEQUENCE [LARGE SCALE GENOMIC DNA]</scope>
    <source>
        <strain evidence="2 3">NBRC 105367</strain>
    </source>
</reference>
<evidence type="ECO:0000313" key="2">
    <source>
        <dbReference type="EMBL" id="BCB92075.1"/>
    </source>
</evidence>
<dbReference type="AlphaFoldDB" id="A0A6F8Z0W5"/>
<dbReference type="InterPro" id="IPR012340">
    <property type="entry name" value="NA-bd_OB-fold"/>
</dbReference>
<protein>
    <recommendedName>
        <fullName evidence="1">ChsH2 C-terminal OB-fold domain-containing protein</fullName>
    </recommendedName>
</protein>
<reference evidence="2 3" key="1">
    <citation type="submission" date="2020-03" db="EMBL/GenBank/DDBJ databases">
        <title>Whole genome shotgun sequence of Phytohabitans suffuscus NBRC 105367.</title>
        <authorList>
            <person name="Komaki H."/>
            <person name="Tamura T."/>
        </authorList>
    </citation>
    <scope>NUCLEOTIDE SEQUENCE [LARGE SCALE GENOMIC DNA]</scope>
    <source>
        <strain evidence="2 3">NBRC 105367</strain>
    </source>
</reference>
<proteinExistence type="predicted"/>
<dbReference type="EMBL" id="AP022871">
    <property type="protein sequence ID" value="BCB92075.1"/>
    <property type="molecule type" value="Genomic_DNA"/>
</dbReference>
<sequence length="54" mass="5869">MVVELEEGVRVVSNLMDCPLDEVAIGQPVEVYFQPLGDLSLPLFRPVPAVSDQG</sequence>
<evidence type="ECO:0000259" key="1">
    <source>
        <dbReference type="Pfam" id="PF01796"/>
    </source>
</evidence>
<dbReference type="Proteomes" id="UP000503011">
    <property type="component" value="Chromosome"/>
</dbReference>
<evidence type="ECO:0000313" key="3">
    <source>
        <dbReference type="Proteomes" id="UP000503011"/>
    </source>
</evidence>
<dbReference type="Pfam" id="PF01796">
    <property type="entry name" value="OB_ChsH2_C"/>
    <property type="match status" value="1"/>
</dbReference>
<organism evidence="2 3">
    <name type="scientific">Phytohabitans suffuscus</name>
    <dbReference type="NCBI Taxonomy" id="624315"/>
    <lineage>
        <taxon>Bacteria</taxon>
        <taxon>Bacillati</taxon>
        <taxon>Actinomycetota</taxon>
        <taxon>Actinomycetes</taxon>
        <taxon>Micromonosporales</taxon>
        <taxon>Micromonosporaceae</taxon>
    </lineage>
</organism>
<feature type="domain" description="ChsH2 C-terminal OB-fold" evidence="1">
    <location>
        <begin position="2"/>
        <end position="34"/>
    </location>
</feature>
<gene>
    <name evidence="2" type="ORF">Psuf_093880</name>
</gene>